<dbReference type="STRING" id="1122146.IV53_GL000359"/>
<feature type="transmembrane region" description="Helical" evidence="6">
    <location>
        <begin position="20"/>
        <end position="44"/>
    </location>
</feature>
<evidence type="ECO:0000256" key="1">
    <source>
        <dbReference type="ARBA" id="ARBA00004127"/>
    </source>
</evidence>
<feature type="transmembrane region" description="Helical" evidence="6">
    <location>
        <begin position="172"/>
        <end position="191"/>
    </location>
</feature>
<keyword evidence="9" id="KW-1185">Reference proteome</keyword>
<protein>
    <submittedName>
        <fullName evidence="8">DMT family permease</fullName>
    </submittedName>
</protein>
<keyword evidence="3 6" id="KW-0812">Transmembrane</keyword>
<evidence type="ECO:0000256" key="4">
    <source>
        <dbReference type="ARBA" id="ARBA00022989"/>
    </source>
</evidence>
<comment type="similarity">
    <text evidence="2">Belongs to the EamA transporter family.</text>
</comment>
<dbReference type="PANTHER" id="PTHR32322:SF2">
    <property type="entry name" value="EAMA DOMAIN-CONTAINING PROTEIN"/>
    <property type="match status" value="1"/>
</dbReference>
<dbReference type="Pfam" id="PF00892">
    <property type="entry name" value="EamA"/>
    <property type="match status" value="2"/>
</dbReference>
<evidence type="ECO:0000256" key="5">
    <source>
        <dbReference type="ARBA" id="ARBA00023136"/>
    </source>
</evidence>
<feature type="transmembrane region" description="Helical" evidence="6">
    <location>
        <begin position="258"/>
        <end position="274"/>
    </location>
</feature>
<dbReference type="EMBL" id="JQBZ01000025">
    <property type="protein sequence ID" value="KRN88395.1"/>
    <property type="molecule type" value="Genomic_DNA"/>
</dbReference>
<dbReference type="InterPro" id="IPR050638">
    <property type="entry name" value="AA-Vitamin_Transporters"/>
</dbReference>
<evidence type="ECO:0000256" key="6">
    <source>
        <dbReference type="SAM" id="Phobius"/>
    </source>
</evidence>
<gene>
    <name evidence="8" type="ORF">IV53_GL000359</name>
</gene>
<dbReference type="PATRIC" id="fig|1122146.4.peg.371"/>
<evidence type="ECO:0000259" key="7">
    <source>
        <dbReference type="Pfam" id="PF00892"/>
    </source>
</evidence>
<dbReference type="InterPro" id="IPR000620">
    <property type="entry name" value="EamA_dom"/>
</dbReference>
<feature type="domain" description="EamA" evidence="7">
    <location>
        <begin position="143"/>
        <end position="274"/>
    </location>
</feature>
<evidence type="ECO:0000256" key="3">
    <source>
        <dbReference type="ARBA" id="ARBA00022692"/>
    </source>
</evidence>
<accession>A0A0R2KGJ5</accession>
<comment type="caution">
    <text evidence="8">The sequence shown here is derived from an EMBL/GenBank/DDBJ whole genome shotgun (WGS) entry which is preliminary data.</text>
</comment>
<feature type="transmembrane region" description="Helical" evidence="6">
    <location>
        <begin position="203"/>
        <end position="225"/>
    </location>
</feature>
<dbReference type="GO" id="GO:0016020">
    <property type="term" value="C:membrane"/>
    <property type="evidence" value="ECO:0007669"/>
    <property type="project" value="UniProtKB-SubCell"/>
</dbReference>
<evidence type="ECO:0000256" key="2">
    <source>
        <dbReference type="ARBA" id="ARBA00007362"/>
    </source>
</evidence>
<dbReference type="Proteomes" id="UP000051500">
    <property type="component" value="Unassembled WGS sequence"/>
</dbReference>
<proteinExistence type="inferred from homology"/>
<name>A0A0R2KGJ5_9LACO</name>
<feature type="transmembrane region" description="Helical" evidence="6">
    <location>
        <begin position="112"/>
        <end position="130"/>
    </location>
</feature>
<organism evidence="8 9">
    <name type="scientific">Ligilactobacillus ceti DSM 22408</name>
    <dbReference type="NCBI Taxonomy" id="1122146"/>
    <lineage>
        <taxon>Bacteria</taxon>
        <taxon>Bacillati</taxon>
        <taxon>Bacillota</taxon>
        <taxon>Bacilli</taxon>
        <taxon>Lactobacillales</taxon>
        <taxon>Lactobacillaceae</taxon>
        <taxon>Ligilactobacillus</taxon>
    </lineage>
</organism>
<keyword evidence="4 6" id="KW-1133">Transmembrane helix</keyword>
<dbReference type="eggNOG" id="COG0697">
    <property type="taxonomic scope" value="Bacteria"/>
</dbReference>
<evidence type="ECO:0000313" key="8">
    <source>
        <dbReference type="EMBL" id="KRN88395.1"/>
    </source>
</evidence>
<reference evidence="8 9" key="1">
    <citation type="journal article" date="2015" name="Genome Announc.">
        <title>Expanding the biotechnology potential of lactobacilli through comparative genomics of 213 strains and associated genera.</title>
        <authorList>
            <person name="Sun Z."/>
            <person name="Harris H.M."/>
            <person name="McCann A."/>
            <person name="Guo C."/>
            <person name="Argimon S."/>
            <person name="Zhang W."/>
            <person name="Yang X."/>
            <person name="Jeffery I.B."/>
            <person name="Cooney J.C."/>
            <person name="Kagawa T.F."/>
            <person name="Liu W."/>
            <person name="Song Y."/>
            <person name="Salvetti E."/>
            <person name="Wrobel A."/>
            <person name="Rasinkangas P."/>
            <person name="Parkhill J."/>
            <person name="Rea M.C."/>
            <person name="O'Sullivan O."/>
            <person name="Ritari J."/>
            <person name="Douillard F.P."/>
            <person name="Paul Ross R."/>
            <person name="Yang R."/>
            <person name="Briner A.E."/>
            <person name="Felis G.E."/>
            <person name="de Vos W.M."/>
            <person name="Barrangou R."/>
            <person name="Klaenhammer T.R."/>
            <person name="Caufield P.W."/>
            <person name="Cui Y."/>
            <person name="Zhang H."/>
            <person name="O'Toole P.W."/>
        </authorList>
    </citation>
    <scope>NUCLEOTIDE SEQUENCE [LARGE SCALE GENOMIC DNA]</scope>
    <source>
        <strain evidence="8 9">DSM 22408</strain>
    </source>
</reference>
<dbReference type="SUPFAM" id="SSF103481">
    <property type="entry name" value="Multidrug resistance efflux transporter EmrE"/>
    <property type="match status" value="2"/>
</dbReference>
<feature type="transmembrane region" description="Helical" evidence="6">
    <location>
        <begin position="142"/>
        <end position="160"/>
    </location>
</feature>
<dbReference type="AlphaFoldDB" id="A0A0R2KGJ5"/>
<evidence type="ECO:0000313" key="9">
    <source>
        <dbReference type="Proteomes" id="UP000051500"/>
    </source>
</evidence>
<sequence length="290" mass="32373">MWGISGAVMQYVSQQYTLSAIWFLSLRTLSSGIILLLISWFLYGSTIFQLFKSFKLIAWLLAYVIIGLMTNMLTFYWAIQTGNAAAATILQYLSPLVIVLGSLLFKHELPLRSDLIAFTLSLFGIFLALTKGDFTQLSIPKISLFWGIISGITAACYIVFPRPILKECPPLVVLGWGMFISGILFNFYHPLWSQPPHLSGKLILSLITIILIGTILPFIFLLYSLHFAPSDVVGIMDALQPITATFLSILFLGVPFSWIELLGSLLVILAIYLLQRGRKKLEDTPLNTNS</sequence>
<keyword evidence="5 6" id="KW-0472">Membrane</keyword>
<feature type="transmembrane region" description="Helical" evidence="6">
    <location>
        <begin position="56"/>
        <end position="79"/>
    </location>
</feature>
<dbReference type="PANTHER" id="PTHR32322">
    <property type="entry name" value="INNER MEMBRANE TRANSPORTER"/>
    <property type="match status" value="1"/>
</dbReference>
<feature type="domain" description="EamA" evidence="7">
    <location>
        <begin position="1"/>
        <end position="129"/>
    </location>
</feature>
<feature type="transmembrane region" description="Helical" evidence="6">
    <location>
        <begin position="85"/>
        <end position="105"/>
    </location>
</feature>
<comment type="subcellular location">
    <subcellularLocation>
        <location evidence="1">Endomembrane system</location>
        <topology evidence="1">Multi-pass membrane protein</topology>
    </subcellularLocation>
</comment>
<dbReference type="InterPro" id="IPR037185">
    <property type="entry name" value="EmrE-like"/>
</dbReference>